<dbReference type="EMBL" id="CM008052">
    <property type="protein sequence ID" value="PVH34975.1"/>
    <property type="molecule type" value="Genomic_DNA"/>
</dbReference>
<feature type="compositionally biased region" description="Polar residues" evidence="1">
    <location>
        <begin position="21"/>
        <end position="39"/>
    </location>
</feature>
<dbReference type="AlphaFoldDB" id="A0A2T8IBC1"/>
<evidence type="ECO:0000313" key="3">
    <source>
        <dbReference type="EMBL" id="PVH34975.1"/>
    </source>
</evidence>
<dbReference type="GO" id="GO:0046983">
    <property type="term" value="F:protein dimerization activity"/>
    <property type="evidence" value="ECO:0007669"/>
    <property type="project" value="InterPro"/>
</dbReference>
<sequence length="771" mass="88003">MAGNGKGKGKISQKGLKSYFGTGSSGSSRQPSTRGSGIAQQEVEDGQDHFALVTTGVEDEFAQATTGVEDEVAQAELQEGITEFNPDYIISDPGLRISIDRFAPNIRDEVRRAFIAKGPFQPMDHKFPTSNDSRSFQKKWFKQYNWLEYSVEKNKAYCFYCYLFRHDRIEERFGHDAFTKASFSQWKNGYLALPKHVGGPSSIHNFAATSYHDFDNQRSSLRNKVSTHTKDALVKYETRVEASLSIVAYLALQGEPFRGHDETCTSLNKGNFLEMLDWYKERNEEVKRAFDELCPQNAKMTSDTIQKDLANSCAQAITKAIKEEMGGCLFSILIDESRDISIKEQMAIVVRFVNKKGEVIERFLGIKHVKDTTSESLKKALLEVLNDHGLVVANIRGQGYDGASNMRGEFNGLQKLIRDENPCAFYIHCFAHQLQLVVVAVSKCASSIEDFFEYVTLIVSSTSTSCKRKDLLLDRHRLNLLSKLESGEISSGRGKQQETSLARPGDTRWGSHYKTLLRIESMWDSVIEVLEIVNQDERNPSRAGGLVQIMESFSFVFITKMMLQILRITNELSLILQRKDQNVVQAMSLIIDVTTRLNNLRSEGWEPLFEETKAFCLAKCIPIPNMSDQVSRFGRSRKDIYYDDFSFDDRKTIKDQLQTFIIHVRRLEEFKVCYDLASLSKTMVRLERHIVFPLVYRLIELALILPVATATVERAFSAMKIIKTELRNKMTDGWLNDLMLCYIEREIFKGLDLQQIKKAFQKKKDRKNAIS</sequence>
<dbReference type="PANTHER" id="PTHR11697:SF230">
    <property type="entry name" value="ZINC FINGER, MYM DOMAIN CONTAINING 1"/>
    <property type="match status" value="1"/>
</dbReference>
<proteinExistence type="predicted"/>
<protein>
    <recommendedName>
        <fullName evidence="2">TTF-type domain-containing protein</fullName>
    </recommendedName>
</protein>
<dbReference type="InterPro" id="IPR012337">
    <property type="entry name" value="RNaseH-like_sf"/>
</dbReference>
<dbReference type="SUPFAM" id="SSF53098">
    <property type="entry name" value="Ribonuclease H-like"/>
    <property type="match status" value="1"/>
</dbReference>
<dbReference type="SMART" id="SM00597">
    <property type="entry name" value="ZnF_TTF"/>
    <property type="match status" value="1"/>
</dbReference>
<dbReference type="Gramene" id="PVH34975">
    <property type="protein sequence ID" value="PVH34975"/>
    <property type="gene ID" value="PAHAL_7G077600"/>
</dbReference>
<dbReference type="Pfam" id="PF14291">
    <property type="entry name" value="DUF4371"/>
    <property type="match status" value="1"/>
</dbReference>
<dbReference type="PANTHER" id="PTHR11697">
    <property type="entry name" value="GENERAL TRANSCRIPTION FACTOR 2-RELATED ZINC FINGER PROTEIN"/>
    <property type="match status" value="1"/>
</dbReference>
<dbReference type="InterPro" id="IPR055298">
    <property type="entry name" value="AtLOH3-like"/>
</dbReference>
<organism evidence="3">
    <name type="scientific">Panicum hallii</name>
    <dbReference type="NCBI Taxonomy" id="206008"/>
    <lineage>
        <taxon>Eukaryota</taxon>
        <taxon>Viridiplantae</taxon>
        <taxon>Streptophyta</taxon>
        <taxon>Embryophyta</taxon>
        <taxon>Tracheophyta</taxon>
        <taxon>Spermatophyta</taxon>
        <taxon>Magnoliopsida</taxon>
        <taxon>Liliopsida</taxon>
        <taxon>Poales</taxon>
        <taxon>Poaceae</taxon>
        <taxon>PACMAD clade</taxon>
        <taxon>Panicoideae</taxon>
        <taxon>Panicodae</taxon>
        <taxon>Paniceae</taxon>
        <taxon>Panicinae</taxon>
        <taxon>Panicum</taxon>
        <taxon>Panicum sect. Panicum</taxon>
    </lineage>
</organism>
<evidence type="ECO:0000259" key="2">
    <source>
        <dbReference type="SMART" id="SM00597"/>
    </source>
</evidence>
<dbReference type="Proteomes" id="UP000243499">
    <property type="component" value="Chromosome 7"/>
</dbReference>
<evidence type="ECO:0000256" key="1">
    <source>
        <dbReference type="SAM" id="MobiDB-lite"/>
    </source>
</evidence>
<name>A0A2T8IBC1_9POAL</name>
<reference evidence="3" key="1">
    <citation type="submission" date="2018-04" db="EMBL/GenBank/DDBJ databases">
        <title>WGS assembly of Panicum hallii.</title>
        <authorList>
            <person name="Lovell J."/>
            <person name="Jenkins J."/>
            <person name="Lowry D."/>
            <person name="Mamidi S."/>
            <person name="Sreedasyam A."/>
            <person name="Weng X."/>
            <person name="Barry K."/>
            <person name="Bonette J."/>
            <person name="Campitelli B."/>
            <person name="Daum C."/>
            <person name="Gordon S."/>
            <person name="Gould B."/>
            <person name="Lipzen A."/>
            <person name="Macqueen A."/>
            <person name="Palacio-Mejia J."/>
            <person name="Plott C."/>
            <person name="Shakirov E."/>
            <person name="Shu S."/>
            <person name="Yoshinaga Y."/>
            <person name="Zane M."/>
            <person name="Rokhsar D."/>
            <person name="Grimwood J."/>
            <person name="Schmutz J."/>
            <person name="Juenger T."/>
        </authorList>
    </citation>
    <scope>NUCLEOTIDE SEQUENCE [LARGE SCALE GENOMIC DNA]</scope>
    <source>
        <strain evidence="3">FIL2</strain>
    </source>
</reference>
<gene>
    <name evidence="3" type="ORF">PAHAL_7G077600</name>
</gene>
<dbReference type="Pfam" id="PF05699">
    <property type="entry name" value="Dimer_Tnp_hAT"/>
    <property type="match status" value="1"/>
</dbReference>
<accession>A0A2T8IBC1</accession>
<dbReference type="InterPro" id="IPR006580">
    <property type="entry name" value="Znf_TTF"/>
</dbReference>
<dbReference type="InterPro" id="IPR025398">
    <property type="entry name" value="DUF4371"/>
</dbReference>
<feature type="region of interest" description="Disordered" evidence="1">
    <location>
        <begin position="1"/>
        <end position="40"/>
    </location>
</feature>
<feature type="domain" description="TTF-type" evidence="2">
    <location>
        <begin position="132"/>
        <end position="227"/>
    </location>
</feature>
<dbReference type="InterPro" id="IPR008906">
    <property type="entry name" value="HATC_C_dom"/>
</dbReference>